<gene>
    <name evidence="2" type="ORF">Sxan_27920</name>
</gene>
<reference evidence="2" key="1">
    <citation type="submission" date="2020-09" db="EMBL/GenBank/DDBJ databases">
        <title>Whole genome shotgun sequence of Streptomyces xanthophaeus NBRC 12829.</title>
        <authorList>
            <person name="Komaki H."/>
            <person name="Tamura T."/>
        </authorList>
    </citation>
    <scope>NUCLEOTIDE SEQUENCE</scope>
    <source>
        <strain evidence="2">NBRC 12829</strain>
    </source>
</reference>
<evidence type="ECO:0000313" key="2">
    <source>
        <dbReference type="EMBL" id="GHI85428.1"/>
    </source>
</evidence>
<feature type="compositionally biased region" description="Low complexity" evidence="1">
    <location>
        <begin position="83"/>
        <end position="95"/>
    </location>
</feature>
<sequence>MRGGAVLRPSAEPASAGGVRAMTEHDGGPSARKLEEGRLLKELEAIHRTRHETLLHGSDDALVTHTQRMNELEHEYVRRHPQRAQTAARTRSGARARTHDEDAL</sequence>
<protein>
    <submittedName>
        <fullName evidence="2">Uncharacterized protein</fullName>
    </submittedName>
</protein>
<comment type="caution">
    <text evidence="2">The sequence shown here is derived from an EMBL/GenBank/DDBJ whole genome shotgun (WGS) entry which is preliminary data.</text>
</comment>
<dbReference type="InterPro" id="IPR046156">
    <property type="entry name" value="DUF6158"/>
</dbReference>
<dbReference type="Pfam" id="PF19655">
    <property type="entry name" value="DUF6158"/>
    <property type="match status" value="1"/>
</dbReference>
<evidence type="ECO:0000313" key="3">
    <source>
        <dbReference type="Proteomes" id="UP000600026"/>
    </source>
</evidence>
<dbReference type="Proteomes" id="UP000600026">
    <property type="component" value="Unassembled WGS sequence"/>
</dbReference>
<proteinExistence type="predicted"/>
<feature type="region of interest" description="Disordered" evidence="1">
    <location>
        <begin position="71"/>
        <end position="104"/>
    </location>
</feature>
<name>A0A919LA68_9ACTN</name>
<dbReference type="AlphaFoldDB" id="A0A919LA68"/>
<organism evidence="2 3">
    <name type="scientific">Streptomyces xanthophaeus</name>
    <dbReference type="NCBI Taxonomy" id="67385"/>
    <lineage>
        <taxon>Bacteria</taxon>
        <taxon>Bacillati</taxon>
        <taxon>Actinomycetota</taxon>
        <taxon>Actinomycetes</taxon>
        <taxon>Kitasatosporales</taxon>
        <taxon>Streptomycetaceae</taxon>
        <taxon>Streptomyces</taxon>
    </lineage>
</organism>
<evidence type="ECO:0000256" key="1">
    <source>
        <dbReference type="SAM" id="MobiDB-lite"/>
    </source>
</evidence>
<accession>A0A919LA68</accession>
<feature type="compositionally biased region" description="Basic and acidic residues" evidence="1">
    <location>
        <begin position="22"/>
        <end position="35"/>
    </location>
</feature>
<keyword evidence="3" id="KW-1185">Reference proteome</keyword>
<feature type="region of interest" description="Disordered" evidence="1">
    <location>
        <begin position="1"/>
        <end position="35"/>
    </location>
</feature>
<dbReference type="EMBL" id="BNEE01000006">
    <property type="protein sequence ID" value="GHI85428.1"/>
    <property type="molecule type" value="Genomic_DNA"/>
</dbReference>